<dbReference type="EMBL" id="CP045737">
    <property type="protein sequence ID" value="QGG42237.1"/>
    <property type="molecule type" value="Genomic_DNA"/>
</dbReference>
<proteinExistence type="predicted"/>
<gene>
    <name evidence="1" type="ORF">GEV26_13145</name>
</gene>
<protein>
    <submittedName>
        <fullName evidence="1">Uncharacterized protein</fullName>
    </submittedName>
</protein>
<dbReference type="KEGG" id="aef:GEV26_13145"/>
<sequence>MELTAVPVPPITLVHDADLDVFHDVPSAVHDIDLDDVRHGRRAFDSRGVPLQIVDNGDWPVDLVIAEGATPAPTELEQHLKDAIRQMGGERVGLPGFESASLATVLDAVLRFQAGVPCKTRLPRLLAKVTRRFRR</sequence>
<organism evidence="1 2">
    <name type="scientific">Aeromicrobium yanjiei</name>
    <dbReference type="NCBI Taxonomy" id="2662028"/>
    <lineage>
        <taxon>Bacteria</taxon>
        <taxon>Bacillati</taxon>
        <taxon>Actinomycetota</taxon>
        <taxon>Actinomycetes</taxon>
        <taxon>Propionibacteriales</taxon>
        <taxon>Nocardioidaceae</taxon>
        <taxon>Aeromicrobium</taxon>
    </lineage>
</organism>
<reference evidence="1 2" key="1">
    <citation type="submission" date="2019-11" db="EMBL/GenBank/DDBJ databases">
        <authorList>
            <person name="Li J."/>
        </authorList>
    </citation>
    <scope>NUCLEOTIDE SEQUENCE [LARGE SCALE GENOMIC DNA]</scope>
    <source>
        <strain evidence="1 2">MF47</strain>
    </source>
</reference>
<name>A0A5Q2MGF9_9ACTN</name>
<evidence type="ECO:0000313" key="2">
    <source>
        <dbReference type="Proteomes" id="UP000392064"/>
    </source>
</evidence>
<evidence type="ECO:0000313" key="1">
    <source>
        <dbReference type="EMBL" id="QGG42237.1"/>
    </source>
</evidence>
<accession>A0A5Q2MGF9</accession>
<dbReference type="Proteomes" id="UP000392064">
    <property type="component" value="Chromosome"/>
</dbReference>
<keyword evidence="2" id="KW-1185">Reference proteome</keyword>
<dbReference type="RefSeq" id="WP_153653720.1">
    <property type="nucleotide sequence ID" value="NZ_CP045737.1"/>
</dbReference>
<dbReference type="AlphaFoldDB" id="A0A5Q2MGF9"/>